<protein>
    <submittedName>
        <fullName evidence="2">Uncharacterized protein</fullName>
    </submittedName>
</protein>
<gene>
    <name evidence="2" type="ORF">B296_00011266</name>
</gene>
<organism evidence="2 3">
    <name type="scientific">Ensete ventricosum</name>
    <name type="common">Abyssinian banana</name>
    <name type="synonym">Musa ensete</name>
    <dbReference type="NCBI Taxonomy" id="4639"/>
    <lineage>
        <taxon>Eukaryota</taxon>
        <taxon>Viridiplantae</taxon>
        <taxon>Streptophyta</taxon>
        <taxon>Embryophyta</taxon>
        <taxon>Tracheophyta</taxon>
        <taxon>Spermatophyta</taxon>
        <taxon>Magnoliopsida</taxon>
        <taxon>Liliopsida</taxon>
        <taxon>Zingiberales</taxon>
        <taxon>Musaceae</taxon>
        <taxon>Ensete</taxon>
    </lineage>
</organism>
<evidence type="ECO:0000256" key="1">
    <source>
        <dbReference type="SAM" id="MobiDB-lite"/>
    </source>
</evidence>
<evidence type="ECO:0000313" key="3">
    <source>
        <dbReference type="Proteomes" id="UP000287651"/>
    </source>
</evidence>
<dbReference type="Proteomes" id="UP000287651">
    <property type="component" value="Unassembled WGS sequence"/>
</dbReference>
<dbReference type="AlphaFoldDB" id="A0A427ACH8"/>
<evidence type="ECO:0000313" key="2">
    <source>
        <dbReference type="EMBL" id="RRT73967.1"/>
    </source>
</evidence>
<name>A0A427ACH8_ENSVE</name>
<sequence length="75" mass="8472">MPRCPTDSFGVDETPPLNHQDRPLDDHVYNGRTRLPITGQRDVTLSLRKGEALRARKLAFTFRHVAISDAGDSKR</sequence>
<proteinExistence type="predicted"/>
<feature type="region of interest" description="Disordered" evidence="1">
    <location>
        <begin position="1"/>
        <end position="32"/>
    </location>
</feature>
<reference evidence="2 3" key="1">
    <citation type="journal article" date="2014" name="Agronomy (Basel)">
        <title>A Draft Genome Sequence for Ensete ventricosum, the Drought-Tolerant Tree Against Hunger.</title>
        <authorList>
            <person name="Harrison J."/>
            <person name="Moore K.A."/>
            <person name="Paszkiewicz K."/>
            <person name="Jones T."/>
            <person name="Grant M."/>
            <person name="Ambacheew D."/>
            <person name="Muzemil S."/>
            <person name="Studholme D.J."/>
        </authorList>
    </citation>
    <scope>NUCLEOTIDE SEQUENCE [LARGE SCALE GENOMIC DNA]</scope>
</reference>
<feature type="compositionally biased region" description="Basic and acidic residues" evidence="1">
    <location>
        <begin position="19"/>
        <end position="29"/>
    </location>
</feature>
<dbReference type="EMBL" id="AMZH03002919">
    <property type="protein sequence ID" value="RRT73967.1"/>
    <property type="molecule type" value="Genomic_DNA"/>
</dbReference>
<accession>A0A427ACH8</accession>
<comment type="caution">
    <text evidence="2">The sequence shown here is derived from an EMBL/GenBank/DDBJ whole genome shotgun (WGS) entry which is preliminary data.</text>
</comment>